<keyword evidence="8" id="KW-0804">Transcription</keyword>
<dbReference type="GO" id="GO:0005634">
    <property type="term" value="C:nucleus"/>
    <property type="evidence" value="ECO:0007669"/>
    <property type="project" value="UniProtKB-SubCell"/>
</dbReference>
<feature type="domain" description="C2H2-type" evidence="14">
    <location>
        <begin position="512"/>
        <end position="539"/>
    </location>
</feature>
<dbReference type="PROSITE" id="PS50157">
    <property type="entry name" value="ZINC_FINGER_C2H2_2"/>
    <property type="match status" value="5"/>
</dbReference>
<dbReference type="EMBL" id="OB792774">
    <property type="protein sequence ID" value="CAD7424290.1"/>
    <property type="molecule type" value="Genomic_DNA"/>
</dbReference>
<evidence type="ECO:0000256" key="11">
    <source>
        <dbReference type="PROSITE-ProRule" id="PRU00309"/>
    </source>
</evidence>
<feature type="domain" description="C2H2-type" evidence="14">
    <location>
        <begin position="540"/>
        <end position="567"/>
    </location>
</feature>
<organism evidence="17">
    <name type="scientific">Timema monikensis</name>
    <dbReference type="NCBI Taxonomy" id="170555"/>
    <lineage>
        <taxon>Eukaryota</taxon>
        <taxon>Metazoa</taxon>
        <taxon>Ecdysozoa</taxon>
        <taxon>Arthropoda</taxon>
        <taxon>Hexapoda</taxon>
        <taxon>Insecta</taxon>
        <taxon>Pterygota</taxon>
        <taxon>Neoptera</taxon>
        <taxon>Polyneoptera</taxon>
        <taxon>Phasmatodea</taxon>
        <taxon>Timematodea</taxon>
        <taxon>Timematoidea</taxon>
        <taxon>Timematidae</taxon>
        <taxon>Timema</taxon>
    </lineage>
</organism>
<evidence type="ECO:0000256" key="5">
    <source>
        <dbReference type="ARBA" id="ARBA00022771"/>
    </source>
</evidence>
<feature type="binding site" evidence="12">
    <location>
        <position position="263"/>
    </location>
    <ligand>
        <name>Zn(2+)</name>
        <dbReference type="ChEBI" id="CHEBI:29105"/>
    </ligand>
</feature>
<evidence type="ECO:0000256" key="9">
    <source>
        <dbReference type="ARBA" id="ARBA00023242"/>
    </source>
</evidence>
<dbReference type="PROSITE" id="PS50950">
    <property type="entry name" value="ZF_THAP"/>
    <property type="match status" value="1"/>
</dbReference>
<dbReference type="SUPFAM" id="SSF57716">
    <property type="entry name" value="Glucocorticoid receptor-like (DNA-binding domain)"/>
    <property type="match status" value="2"/>
</dbReference>
<feature type="domain" description="C2H2-type" evidence="14">
    <location>
        <begin position="484"/>
        <end position="511"/>
    </location>
</feature>
<dbReference type="GO" id="GO:0010468">
    <property type="term" value="P:regulation of gene expression"/>
    <property type="evidence" value="ECO:0007669"/>
    <property type="project" value="TreeGrafter"/>
</dbReference>
<dbReference type="Gene3D" id="3.40.1800.20">
    <property type="match status" value="1"/>
</dbReference>
<dbReference type="PANTHER" id="PTHR16515">
    <property type="entry name" value="PR DOMAIN ZINC FINGER PROTEIN"/>
    <property type="match status" value="1"/>
</dbReference>
<feature type="domain" description="THAP-type" evidence="15">
    <location>
        <begin position="1"/>
        <end position="88"/>
    </location>
</feature>
<accession>A0A7R9HJ51</accession>
<evidence type="ECO:0000256" key="6">
    <source>
        <dbReference type="ARBA" id="ARBA00022833"/>
    </source>
</evidence>
<name>A0A7R9HJ51_9NEOP</name>
<dbReference type="InterPro" id="IPR006612">
    <property type="entry name" value="THAP_Znf"/>
</dbReference>
<feature type="domain" description="ZAD" evidence="16">
    <location>
        <begin position="214"/>
        <end position="290"/>
    </location>
</feature>
<comment type="subcellular location">
    <subcellularLocation>
        <location evidence="1">Nucleus</location>
    </subcellularLocation>
</comment>
<feature type="binding site" evidence="12">
    <location>
        <position position="216"/>
    </location>
    <ligand>
        <name>Zn(2+)</name>
        <dbReference type="ChEBI" id="CHEBI:29105"/>
    </ligand>
</feature>
<evidence type="ECO:0000256" key="12">
    <source>
        <dbReference type="PROSITE-ProRule" id="PRU01263"/>
    </source>
</evidence>
<evidence type="ECO:0000256" key="8">
    <source>
        <dbReference type="ARBA" id="ARBA00023163"/>
    </source>
</evidence>
<feature type="domain" description="C2H2-type" evidence="14">
    <location>
        <begin position="430"/>
        <end position="457"/>
    </location>
</feature>
<feature type="compositionally biased region" description="Basic and acidic residues" evidence="13">
    <location>
        <begin position="113"/>
        <end position="122"/>
    </location>
</feature>
<dbReference type="Pfam" id="PF07776">
    <property type="entry name" value="zf-AD"/>
    <property type="match status" value="1"/>
</dbReference>
<dbReference type="AlphaFoldDB" id="A0A7R9HJ51"/>
<dbReference type="InterPro" id="IPR036236">
    <property type="entry name" value="Znf_C2H2_sf"/>
</dbReference>
<protein>
    <submittedName>
        <fullName evidence="17">Uncharacterized protein</fullName>
    </submittedName>
</protein>
<dbReference type="Pfam" id="PF00096">
    <property type="entry name" value="zf-C2H2"/>
    <property type="match status" value="4"/>
</dbReference>
<feature type="compositionally biased region" description="Acidic residues" evidence="13">
    <location>
        <begin position="367"/>
        <end position="376"/>
    </location>
</feature>
<dbReference type="GO" id="GO:0003677">
    <property type="term" value="F:DNA binding"/>
    <property type="evidence" value="ECO:0007669"/>
    <property type="project" value="UniProtKB-UniRule"/>
</dbReference>
<dbReference type="FunFam" id="3.30.160.60:FF:000446">
    <property type="entry name" value="Zinc finger protein"/>
    <property type="match status" value="1"/>
</dbReference>
<dbReference type="SUPFAM" id="SSF57667">
    <property type="entry name" value="beta-beta-alpha zinc fingers"/>
    <property type="match status" value="2"/>
</dbReference>
<reference evidence="17" key="1">
    <citation type="submission" date="2020-11" db="EMBL/GenBank/DDBJ databases">
        <authorList>
            <person name="Tran Van P."/>
        </authorList>
    </citation>
    <scope>NUCLEOTIDE SEQUENCE</scope>
</reference>
<evidence type="ECO:0000256" key="4">
    <source>
        <dbReference type="ARBA" id="ARBA00022737"/>
    </source>
</evidence>
<dbReference type="Gene3D" id="6.20.210.20">
    <property type="entry name" value="THAP domain"/>
    <property type="match status" value="1"/>
</dbReference>
<evidence type="ECO:0000256" key="10">
    <source>
        <dbReference type="PROSITE-ProRule" id="PRU00042"/>
    </source>
</evidence>
<dbReference type="InterPro" id="IPR050331">
    <property type="entry name" value="Zinc_finger"/>
</dbReference>
<feature type="region of interest" description="Disordered" evidence="13">
    <location>
        <begin position="101"/>
        <end position="127"/>
    </location>
</feature>
<keyword evidence="5 10" id="KW-0863">Zinc-finger</keyword>
<dbReference type="PROSITE" id="PS00028">
    <property type="entry name" value="ZINC_FINGER_C2H2_1"/>
    <property type="match status" value="4"/>
</dbReference>
<dbReference type="PROSITE" id="PS51915">
    <property type="entry name" value="ZAD"/>
    <property type="match status" value="1"/>
</dbReference>
<evidence type="ECO:0000259" key="15">
    <source>
        <dbReference type="PROSITE" id="PS50950"/>
    </source>
</evidence>
<proteinExistence type="inferred from homology"/>
<evidence type="ECO:0000256" key="2">
    <source>
        <dbReference type="ARBA" id="ARBA00006991"/>
    </source>
</evidence>
<dbReference type="Gene3D" id="3.30.160.60">
    <property type="entry name" value="Classic Zinc Finger"/>
    <property type="match status" value="4"/>
</dbReference>
<dbReference type="InterPro" id="IPR013087">
    <property type="entry name" value="Znf_C2H2_type"/>
</dbReference>
<keyword evidence="9" id="KW-0539">Nucleus</keyword>
<dbReference type="SMART" id="SM00868">
    <property type="entry name" value="zf-AD"/>
    <property type="match status" value="1"/>
</dbReference>
<feature type="binding site" evidence="12">
    <location>
        <position position="266"/>
    </location>
    <ligand>
        <name>Zn(2+)</name>
        <dbReference type="ChEBI" id="CHEBI:29105"/>
    </ligand>
</feature>
<feature type="binding site" evidence="12">
    <location>
        <position position="219"/>
    </location>
    <ligand>
        <name>Zn(2+)</name>
        <dbReference type="ChEBI" id="CHEBI:29105"/>
    </ligand>
</feature>
<keyword evidence="7 11" id="KW-0238">DNA-binding</keyword>
<dbReference type="PANTHER" id="PTHR16515:SF49">
    <property type="entry name" value="GASTRULA ZINC FINGER PROTEIN XLCGF49.1-LIKE-RELATED"/>
    <property type="match status" value="1"/>
</dbReference>
<keyword evidence="6 12" id="KW-0862">Zinc</keyword>
<feature type="region of interest" description="Disordered" evidence="13">
    <location>
        <begin position="344"/>
        <end position="397"/>
    </location>
</feature>
<evidence type="ECO:0000256" key="3">
    <source>
        <dbReference type="ARBA" id="ARBA00022723"/>
    </source>
</evidence>
<gene>
    <name evidence="17" type="ORF">TMSB3V08_LOCUS1247</name>
</gene>
<evidence type="ECO:0000256" key="7">
    <source>
        <dbReference type="ARBA" id="ARBA00023125"/>
    </source>
</evidence>
<dbReference type="InterPro" id="IPR038441">
    <property type="entry name" value="THAP_Znf_sf"/>
</dbReference>
<dbReference type="Pfam" id="PF05485">
    <property type="entry name" value="THAP"/>
    <property type="match status" value="1"/>
</dbReference>
<dbReference type="GO" id="GO:0008270">
    <property type="term" value="F:zinc ion binding"/>
    <property type="evidence" value="ECO:0007669"/>
    <property type="project" value="UniProtKB-UniRule"/>
</dbReference>
<comment type="similarity">
    <text evidence="2">Belongs to the krueppel C2H2-type zinc-finger protein family.</text>
</comment>
<dbReference type="SMART" id="SM00980">
    <property type="entry name" value="THAP"/>
    <property type="match status" value="1"/>
</dbReference>
<keyword evidence="3 12" id="KW-0479">Metal-binding</keyword>
<evidence type="ECO:0000313" key="17">
    <source>
        <dbReference type="EMBL" id="CAD7424290.1"/>
    </source>
</evidence>
<evidence type="ECO:0000256" key="1">
    <source>
        <dbReference type="ARBA" id="ARBA00004123"/>
    </source>
</evidence>
<keyword evidence="4" id="KW-0677">Repeat</keyword>
<dbReference type="SMART" id="SM00355">
    <property type="entry name" value="ZnF_C2H2"/>
    <property type="match status" value="5"/>
</dbReference>
<evidence type="ECO:0000259" key="16">
    <source>
        <dbReference type="PROSITE" id="PS51915"/>
    </source>
</evidence>
<sequence>MVASCSAYNCQERYVKGGDITFHSFPKNEELKRKWVLLTRRQNFIPTQASKLCSKHFTSDCFDNDSQCQSTTIRKKTKLKQDAVPSIFNFPRFVNTLRNKRKHLQRQASPPVEQKKGKDDWKSSQLPQTCPQHLTASNFILCPDRNVKRPTTEHVSAVFNFPALLSDRTTQQDPSKEIPSPPDKVKVSRACYNCNCDMFSSTLSPFDQGGSQLEVCRLCMGRQNKMTNLYGGEDATNSDLISRIMKCASIEVFKDDGLPPQVCERCLEKVNASYDFRLQCESSDSILRQQLVQLSTTVLPNEIDVMGYDPLSLEEVKDTNGNLEFCEPPFHSIMIKNEPVYLEEGKDTSEASKGSESPLHKKYFKEEELDPTDDNVDNGYSPTYRNDNVDIDYSPSVSYNDDMDNDYNLSLSSNDNMDANYDPNDEQETLKCGEFGERFTGGGEIRNHSAIHTGKRPGKSDARRGKCITLSSTLAKTSSVERLMKCEICGGCFKNRSSLLSHQLIHSGVKPHKCDECGKFFIRRSQLTRHFLMHTGKRTVKCDECGRRFTMKYNLKAHAQIHSELKRHKCDECGKYFNHKRSLTKHSLKHQT</sequence>
<dbReference type="FunFam" id="3.30.160.60:FF:000188">
    <property type="entry name" value="Zinc finger protein 787"/>
    <property type="match status" value="1"/>
</dbReference>
<feature type="region of interest" description="Disordered" evidence="13">
    <location>
        <begin position="443"/>
        <end position="463"/>
    </location>
</feature>
<evidence type="ECO:0000259" key="14">
    <source>
        <dbReference type="PROSITE" id="PS50157"/>
    </source>
</evidence>
<evidence type="ECO:0000256" key="13">
    <source>
        <dbReference type="SAM" id="MobiDB-lite"/>
    </source>
</evidence>
<dbReference type="InterPro" id="IPR012934">
    <property type="entry name" value="Znf_AD"/>
</dbReference>
<feature type="domain" description="C2H2-type" evidence="14">
    <location>
        <begin position="568"/>
        <end position="592"/>
    </location>
</feature>
<dbReference type="SMART" id="SM00692">
    <property type="entry name" value="DM3"/>
    <property type="match status" value="1"/>
</dbReference>